<accession>A0AAD9RD40</accession>
<keyword evidence="2" id="KW-1185">Reference proteome</keyword>
<reference evidence="1" key="1">
    <citation type="submission" date="2021-08" db="EMBL/GenBank/DDBJ databases">
        <authorList>
            <person name="Misof B."/>
            <person name="Oliver O."/>
            <person name="Podsiadlowski L."/>
            <person name="Donath A."/>
            <person name="Peters R."/>
            <person name="Mayer C."/>
            <person name="Rust J."/>
            <person name="Gunkel S."/>
            <person name="Lesny P."/>
            <person name="Martin S."/>
            <person name="Oeyen J.P."/>
            <person name="Petersen M."/>
            <person name="Panagiotis P."/>
            <person name="Wilbrandt J."/>
            <person name="Tanja T."/>
        </authorList>
    </citation>
    <scope>NUCLEOTIDE SEQUENCE</scope>
    <source>
        <strain evidence="1">GBR_01_08_01A</strain>
        <tissue evidence="1">Thorax + abdomen</tissue>
    </source>
</reference>
<dbReference type="AlphaFoldDB" id="A0AAD9RD40"/>
<reference evidence="1" key="2">
    <citation type="journal article" date="2023" name="Commun. Biol.">
        <title>Intrasexual cuticular hydrocarbon dimorphism in a wasp sheds light on hydrocarbon biosynthesis genes in Hymenoptera.</title>
        <authorList>
            <person name="Moris V.C."/>
            <person name="Podsiadlowski L."/>
            <person name="Martin S."/>
            <person name="Oeyen J.P."/>
            <person name="Donath A."/>
            <person name="Petersen M."/>
            <person name="Wilbrandt J."/>
            <person name="Misof B."/>
            <person name="Liedtke D."/>
            <person name="Thamm M."/>
            <person name="Scheiner R."/>
            <person name="Schmitt T."/>
            <person name="Niehuis O."/>
        </authorList>
    </citation>
    <scope>NUCLEOTIDE SEQUENCE</scope>
    <source>
        <strain evidence="1">GBR_01_08_01A</strain>
    </source>
</reference>
<evidence type="ECO:0000313" key="1">
    <source>
        <dbReference type="EMBL" id="KAK2577462.1"/>
    </source>
</evidence>
<gene>
    <name evidence="1" type="ORF">KPH14_003564</name>
</gene>
<dbReference type="Proteomes" id="UP001258017">
    <property type="component" value="Unassembled WGS sequence"/>
</dbReference>
<name>A0AAD9RD40_9HYME</name>
<sequence length="120" mass="13767">MGRHLTKTIKIQLSDEARDVPRFENEFLPVKVLLLKFLVIEQNRGTVGVPSDRTAFASVHDPPKFLGKSHRKDHTIVVHALAAEKLECFTLDRRHNSENDSTLSRMRLPLEQNTIVSRQQ</sequence>
<evidence type="ECO:0000313" key="2">
    <source>
        <dbReference type="Proteomes" id="UP001258017"/>
    </source>
</evidence>
<comment type="caution">
    <text evidence="1">The sequence shown here is derived from an EMBL/GenBank/DDBJ whole genome shotgun (WGS) entry which is preliminary data.</text>
</comment>
<proteinExistence type="predicted"/>
<protein>
    <submittedName>
        <fullName evidence="1">Uncharacterized protein</fullName>
    </submittedName>
</protein>
<dbReference type="EMBL" id="JAIFRP010004357">
    <property type="protein sequence ID" value="KAK2577462.1"/>
    <property type="molecule type" value="Genomic_DNA"/>
</dbReference>
<organism evidence="1 2">
    <name type="scientific">Odynerus spinipes</name>
    <dbReference type="NCBI Taxonomy" id="1348599"/>
    <lineage>
        <taxon>Eukaryota</taxon>
        <taxon>Metazoa</taxon>
        <taxon>Ecdysozoa</taxon>
        <taxon>Arthropoda</taxon>
        <taxon>Hexapoda</taxon>
        <taxon>Insecta</taxon>
        <taxon>Pterygota</taxon>
        <taxon>Neoptera</taxon>
        <taxon>Endopterygota</taxon>
        <taxon>Hymenoptera</taxon>
        <taxon>Apocrita</taxon>
        <taxon>Aculeata</taxon>
        <taxon>Vespoidea</taxon>
        <taxon>Vespidae</taxon>
        <taxon>Eumeninae</taxon>
        <taxon>Odynerus</taxon>
    </lineage>
</organism>